<sequence>MLKFYNTMYDLGAGTNVDNLVQVEEITIGALHGGIENALREAFPTVTVCDYDALMQEQASGSNELNLPALVLSLASFENDVPTATEELAIKLRWELRVVCSQSVEKADLNVRELAARVSTFIHNNQFGCKIMGAKFVAAKEYQLAPELTGLNAWIVTFEQSVCLGESCFKDEFQTPQKAYASMAPEIGLAYIDKYTSVEEVIHELPAS</sequence>
<comment type="caution">
    <text evidence="1">The sequence shown here is derived from an EMBL/GenBank/DDBJ whole genome shotgun (WGS) entry which is preliminary data.</text>
</comment>
<dbReference type="AlphaFoldDB" id="A0A8G2FAP0"/>
<evidence type="ECO:0000313" key="2">
    <source>
        <dbReference type="Proteomes" id="UP000184001"/>
    </source>
</evidence>
<name>A0A8G2FAP0_9BACT</name>
<gene>
    <name evidence="1" type="ORF">SAMN05660830_01115</name>
</gene>
<dbReference type="EMBL" id="FQZR01000002">
    <property type="protein sequence ID" value="SHI82444.1"/>
    <property type="molecule type" value="Genomic_DNA"/>
</dbReference>
<accession>A0A8G2FAP0</accession>
<protein>
    <submittedName>
        <fullName evidence="1">Uncharacterized protein</fullName>
    </submittedName>
</protein>
<organism evidence="1 2">
    <name type="scientific">Halodesulfovibrio aestuarii</name>
    <dbReference type="NCBI Taxonomy" id="126333"/>
    <lineage>
        <taxon>Bacteria</taxon>
        <taxon>Pseudomonadati</taxon>
        <taxon>Thermodesulfobacteriota</taxon>
        <taxon>Desulfovibrionia</taxon>
        <taxon>Desulfovibrionales</taxon>
        <taxon>Desulfovibrionaceae</taxon>
        <taxon>Halodesulfovibrio</taxon>
    </lineage>
</organism>
<dbReference type="RefSeq" id="WP_143154752.1">
    <property type="nucleotide sequence ID" value="NZ_CP192217.1"/>
</dbReference>
<evidence type="ECO:0000313" key="1">
    <source>
        <dbReference type="EMBL" id="SHI82444.1"/>
    </source>
</evidence>
<reference evidence="1 2" key="1">
    <citation type="submission" date="2016-11" db="EMBL/GenBank/DDBJ databases">
        <authorList>
            <person name="Varghese N."/>
            <person name="Submissions S."/>
        </authorList>
    </citation>
    <scope>NUCLEOTIDE SEQUENCE [LARGE SCALE GENOMIC DNA]</scope>
    <source>
        <strain evidence="1 2">DSM 17919</strain>
    </source>
</reference>
<dbReference type="Proteomes" id="UP000184001">
    <property type="component" value="Unassembled WGS sequence"/>
</dbReference>
<proteinExistence type="predicted"/>